<evidence type="ECO:0000256" key="1">
    <source>
        <dbReference type="ARBA" id="ARBA00022723"/>
    </source>
</evidence>
<keyword evidence="2" id="KW-0863">Zinc-finger</keyword>
<keyword evidence="1" id="KW-0479">Metal-binding</keyword>
<reference evidence="5 6" key="1">
    <citation type="submission" date="2023-11" db="EMBL/GenBank/DDBJ databases">
        <authorList>
            <person name="Hedman E."/>
            <person name="Englund M."/>
            <person name="Stromberg M."/>
            <person name="Nyberg Akerstrom W."/>
            <person name="Nylinder S."/>
            <person name="Jareborg N."/>
            <person name="Kallberg Y."/>
            <person name="Kronander E."/>
        </authorList>
    </citation>
    <scope>NUCLEOTIDE SEQUENCE [LARGE SCALE GENOMIC DNA]</scope>
</reference>
<protein>
    <recommendedName>
        <fullName evidence="4">FLYWCH-type domain-containing protein</fullName>
    </recommendedName>
</protein>
<dbReference type="InterPro" id="IPR007588">
    <property type="entry name" value="Znf_FLYWCH"/>
</dbReference>
<evidence type="ECO:0000256" key="2">
    <source>
        <dbReference type="ARBA" id="ARBA00022771"/>
    </source>
</evidence>
<name>A0AAV1K9U3_9NEOP</name>
<evidence type="ECO:0000313" key="6">
    <source>
        <dbReference type="Proteomes" id="UP001314205"/>
    </source>
</evidence>
<evidence type="ECO:0000313" key="5">
    <source>
        <dbReference type="EMBL" id="CAK1579139.1"/>
    </source>
</evidence>
<dbReference type="Pfam" id="PF04500">
    <property type="entry name" value="FLYWCH"/>
    <property type="match status" value="1"/>
</dbReference>
<dbReference type="Proteomes" id="UP001314205">
    <property type="component" value="Unassembled WGS sequence"/>
</dbReference>
<dbReference type="AlphaFoldDB" id="A0AAV1K9U3"/>
<dbReference type="Gene3D" id="2.20.25.240">
    <property type="match status" value="1"/>
</dbReference>
<keyword evidence="6" id="KW-1185">Reference proteome</keyword>
<dbReference type="GO" id="GO:0008270">
    <property type="term" value="F:zinc ion binding"/>
    <property type="evidence" value="ECO:0007669"/>
    <property type="project" value="UniProtKB-KW"/>
</dbReference>
<evidence type="ECO:0000256" key="3">
    <source>
        <dbReference type="ARBA" id="ARBA00022833"/>
    </source>
</evidence>
<feature type="domain" description="FLYWCH-type" evidence="4">
    <location>
        <begin position="11"/>
        <end position="66"/>
    </location>
</feature>
<evidence type="ECO:0000259" key="4">
    <source>
        <dbReference type="Pfam" id="PF04500"/>
    </source>
</evidence>
<gene>
    <name evidence="5" type="ORF">PARMNEM_LOCUS1120</name>
</gene>
<keyword evidence="3" id="KW-0862">Zinc</keyword>
<organism evidence="5 6">
    <name type="scientific">Parnassius mnemosyne</name>
    <name type="common">clouded apollo</name>
    <dbReference type="NCBI Taxonomy" id="213953"/>
    <lineage>
        <taxon>Eukaryota</taxon>
        <taxon>Metazoa</taxon>
        <taxon>Ecdysozoa</taxon>
        <taxon>Arthropoda</taxon>
        <taxon>Hexapoda</taxon>
        <taxon>Insecta</taxon>
        <taxon>Pterygota</taxon>
        <taxon>Neoptera</taxon>
        <taxon>Endopterygota</taxon>
        <taxon>Lepidoptera</taxon>
        <taxon>Glossata</taxon>
        <taxon>Ditrysia</taxon>
        <taxon>Papilionoidea</taxon>
        <taxon>Papilionidae</taxon>
        <taxon>Parnassiinae</taxon>
        <taxon>Parnassini</taxon>
        <taxon>Parnassius</taxon>
        <taxon>Driopa</taxon>
    </lineage>
</organism>
<comment type="caution">
    <text evidence="5">The sequence shown here is derived from an EMBL/GenBank/DDBJ whole genome shotgun (WGS) entry which is preliminary data.</text>
</comment>
<dbReference type="EMBL" id="CAVLGL010000002">
    <property type="protein sequence ID" value="CAK1579139.1"/>
    <property type="molecule type" value="Genomic_DNA"/>
</dbReference>
<sequence length="82" mass="9628">MGRFDYKLIPTTRCKGKQLLMHKGFTYYQHMFTRFFYCSKRKTGCLARIKLDSDGSIIFADRNHIHGAPNYMKLPSGDYVKL</sequence>
<accession>A0AAV1K9U3</accession>
<proteinExistence type="predicted"/>